<dbReference type="PANTHER" id="PTHR19143">
    <property type="entry name" value="FIBRINOGEN/TENASCIN/ANGIOPOEITIN"/>
    <property type="match status" value="1"/>
</dbReference>
<dbReference type="GO" id="GO:0005615">
    <property type="term" value="C:extracellular space"/>
    <property type="evidence" value="ECO:0007669"/>
    <property type="project" value="TreeGrafter"/>
</dbReference>
<evidence type="ECO:0000256" key="2">
    <source>
        <dbReference type="SAM" id="Coils"/>
    </source>
</evidence>
<dbReference type="RefSeq" id="XP_022097548.1">
    <property type="nucleotide sequence ID" value="XM_022241856.1"/>
</dbReference>
<dbReference type="Proteomes" id="UP000694845">
    <property type="component" value="Unplaced"/>
</dbReference>
<evidence type="ECO:0000313" key="5">
    <source>
        <dbReference type="Proteomes" id="UP000694845"/>
    </source>
</evidence>
<dbReference type="Gene3D" id="3.90.215.10">
    <property type="entry name" value="Gamma Fibrinogen, chain A, domain 1"/>
    <property type="match status" value="1"/>
</dbReference>
<proteinExistence type="predicted"/>
<keyword evidence="5" id="KW-1185">Reference proteome</keyword>
<dbReference type="CDD" id="cd00087">
    <property type="entry name" value="FReD"/>
    <property type="match status" value="1"/>
</dbReference>
<dbReference type="RefSeq" id="XP_022097547.1">
    <property type="nucleotide sequence ID" value="XM_022241855.1"/>
</dbReference>
<reference evidence="6 7" key="1">
    <citation type="submission" date="2025-04" db="UniProtKB">
        <authorList>
            <consortium name="RefSeq"/>
        </authorList>
    </citation>
    <scope>IDENTIFICATION</scope>
</reference>
<feature type="coiled-coil region" evidence="2">
    <location>
        <begin position="62"/>
        <end position="114"/>
    </location>
</feature>
<keyword evidence="1" id="KW-1015">Disulfide bond</keyword>
<protein>
    <submittedName>
        <fullName evidence="6 7">Ryncolin-1-like</fullName>
    </submittedName>
</protein>
<sequence>MSKVQKVVVLALIVVGILTTATVSDSPTYKKGAQPVYQQQIIINSPDELSYPGAVCNYSTIREVVVDELQNTSRRLAQLEVNIASEVHALSSELSDVKLQLDQITEAVRELAELLRSTPDTTAAPPTPFKDCSEAFANGVTTSGVYTIQPDDDGSPFRVYCDMETDGGGWTVFQRRQDGSVDFYLDWESYRQGFGSLNGEFWLGNDYLHRLTAQGAYQLRVDLEDFENNTAYAVYDTFRVDDGLDNYRLTLGAYSGTAGNSFSRHSNYPFSTKDRNNESNSYNCAVQYTGAWWYCSCHDTNLNGLYLRGQTDQYAKGVVWQHWKGDYYSLKRTEMKIKLTTR</sequence>
<dbReference type="NCBIfam" id="NF040941">
    <property type="entry name" value="GGGWT_bact"/>
    <property type="match status" value="1"/>
</dbReference>
<feature type="signal peptide" evidence="3">
    <location>
        <begin position="1"/>
        <end position="24"/>
    </location>
</feature>
<evidence type="ECO:0000313" key="7">
    <source>
        <dbReference type="RefSeq" id="XP_022097548.1"/>
    </source>
</evidence>
<name>A0A8B7YW55_ACAPL</name>
<evidence type="ECO:0000256" key="3">
    <source>
        <dbReference type="SAM" id="SignalP"/>
    </source>
</evidence>
<feature type="chain" id="PRO_5044665622" evidence="3">
    <location>
        <begin position="25"/>
        <end position="342"/>
    </location>
</feature>
<keyword evidence="2" id="KW-0175">Coiled coil</keyword>
<dbReference type="OMA" id="IYDENCA"/>
<evidence type="ECO:0000313" key="6">
    <source>
        <dbReference type="RefSeq" id="XP_022097547.1"/>
    </source>
</evidence>
<dbReference type="AlphaFoldDB" id="A0A8B7YW55"/>
<dbReference type="InterPro" id="IPR050373">
    <property type="entry name" value="Fibrinogen_C-term_domain"/>
</dbReference>
<dbReference type="InterPro" id="IPR002181">
    <property type="entry name" value="Fibrinogen_a/b/g_C_dom"/>
</dbReference>
<dbReference type="KEGG" id="aplc:110983008"/>
<evidence type="ECO:0000259" key="4">
    <source>
        <dbReference type="PROSITE" id="PS51406"/>
    </source>
</evidence>
<dbReference type="FunFam" id="3.90.215.10:FF:000001">
    <property type="entry name" value="Tenascin isoform 1"/>
    <property type="match status" value="1"/>
</dbReference>
<accession>A0A8B7YW55</accession>
<dbReference type="InterPro" id="IPR014716">
    <property type="entry name" value="Fibrinogen_a/b/g_C_1"/>
</dbReference>
<dbReference type="PROSITE" id="PS51406">
    <property type="entry name" value="FIBRINOGEN_C_2"/>
    <property type="match status" value="1"/>
</dbReference>
<dbReference type="InterPro" id="IPR036056">
    <property type="entry name" value="Fibrinogen-like_C"/>
</dbReference>
<dbReference type="SUPFAM" id="SSF56496">
    <property type="entry name" value="Fibrinogen C-terminal domain-like"/>
    <property type="match status" value="1"/>
</dbReference>
<gene>
    <name evidence="6 7" type="primary">LOC110983008</name>
</gene>
<feature type="domain" description="Fibrinogen C-terminal" evidence="4">
    <location>
        <begin position="123"/>
        <end position="341"/>
    </location>
</feature>
<keyword evidence="3" id="KW-0732">Signal</keyword>
<dbReference type="SMART" id="SM00186">
    <property type="entry name" value="FBG"/>
    <property type="match status" value="1"/>
</dbReference>
<dbReference type="GeneID" id="110983008"/>
<dbReference type="Pfam" id="PF00147">
    <property type="entry name" value="Fibrinogen_C"/>
    <property type="match status" value="1"/>
</dbReference>
<organism evidence="5 7">
    <name type="scientific">Acanthaster planci</name>
    <name type="common">Crown-of-thorns starfish</name>
    <dbReference type="NCBI Taxonomy" id="133434"/>
    <lineage>
        <taxon>Eukaryota</taxon>
        <taxon>Metazoa</taxon>
        <taxon>Echinodermata</taxon>
        <taxon>Eleutherozoa</taxon>
        <taxon>Asterozoa</taxon>
        <taxon>Asteroidea</taxon>
        <taxon>Valvatacea</taxon>
        <taxon>Valvatida</taxon>
        <taxon>Acanthasteridae</taxon>
        <taxon>Acanthaster</taxon>
    </lineage>
</organism>
<dbReference type="OrthoDB" id="7735550at2759"/>
<evidence type="ECO:0000256" key="1">
    <source>
        <dbReference type="ARBA" id="ARBA00023157"/>
    </source>
</evidence>